<reference evidence="1" key="1">
    <citation type="submission" date="2023-03" db="EMBL/GenBank/DDBJ databases">
        <title>Massive genome expansion in bonnet fungi (Mycena s.s.) driven by repeated elements and novel gene families across ecological guilds.</title>
        <authorList>
            <consortium name="Lawrence Berkeley National Laboratory"/>
            <person name="Harder C.B."/>
            <person name="Miyauchi S."/>
            <person name="Viragh M."/>
            <person name="Kuo A."/>
            <person name="Thoen E."/>
            <person name="Andreopoulos B."/>
            <person name="Lu D."/>
            <person name="Skrede I."/>
            <person name="Drula E."/>
            <person name="Henrissat B."/>
            <person name="Morin E."/>
            <person name="Kohler A."/>
            <person name="Barry K."/>
            <person name="LaButti K."/>
            <person name="Morin E."/>
            <person name="Salamov A."/>
            <person name="Lipzen A."/>
            <person name="Mereny Z."/>
            <person name="Hegedus B."/>
            <person name="Baldrian P."/>
            <person name="Stursova M."/>
            <person name="Weitz H."/>
            <person name="Taylor A."/>
            <person name="Grigoriev I.V."/>
            <person name="Nagy L.G."/>
            <person name="Martin F."/>
            <person name="Kauserud H."/>
        </authorList>
    </citation>
    <scope>NUCLEOTIDE SEQUENCE</scope>
    <source>
        <strain evidence="1">CBHHK067</strain>
    </source>
</reference>
<gene>
    <name evidence="1" type="ORF">B0H17DRAFT_1089590</name>
</gene>
<protein>
    <submittedName>
        <fullName evidence="1">Uncharacterized protein</fullName>
    </submittedName>
</protein>
<evidence type="ECO:0000313" key="2">
    <source>
        <dbReference type="Proteomes" id="UP001221757"/>
    </source>
</evidence>
<keyword evidence="2" id="KW-1185">Reference proteome</keyword>
<organism evidence="1 2">
    <name type="scientific">Mycena rosella</name>
    <name type="common">Pink bonnet</name>
    <name type="synonym">Agaricus rosellus</name>
    <dbReference type="NCBI Taxonomy" id="1033263"/>
    <lineage>
        <taxon>Eukaryota</taxon>
        <taxon>Fungi</taxon>
        <taxon>Dikarya</taxon>
        <taxon>Basidiomycota</taxon>
        <taxon>Agaricomycotina</taxon>
        <taxon>Agaricomycetes</taxon>
        <taxon>Agaricomycetidae</taxon>
        <taxon>Agaricales</taxon>
        <taxon>Marasmiineae</taxon>
        <taxon>Mycenaceae</taxon>
        <taxon>Mycena</taxon>
    </lineage>
</organism>
<dbReference type="EMBL" id="JARKIE010000208">
    <property type="protein sequence ID" value="KAJ7666533.1"/>
    <property type="molecule type" value="Genomic_DNA"/>
</dbReference>
<dbReference type="AlphaFoldDB" id="A0AAD7CX70"/>
<comment type="caution">
    <text evidence="1">The sequence shown here is derived from an EMBL/GenBank/DDBJ whole genome shotgun (WGS) entry which is preliminary data.</text>
</comment>
<proteinExistence type="predicted"/>
<evidence type="ECO:0000313" key="1">
    <source>
        <dbReference type="EMBL" id="KAJ7666533.1"/>
    </source>
</evidence>
<accession>A0AAD7CX70</accession>
<sequence>AYMADARPHSVEIKEGKKPARPIDFDALLADISSDPPAAEGAGTAAPVDDTDEWYGLEYTLELSTRERRASETQVVSVGEHSKSRESWAAIHQGTMHPFFEDEEYYQWKNWHRYLERQDEKRRHRRGRAFKAHAKELAWVYADEMHTRDLIAWQMEVYGDVERRLHERLGRLEAHRPDPYHPPQKHGVGWALKRSRSVASLRELRALPDPAFPLLPLQKRVLSKA</sequence>
<name>A0AAD7CX70_MYCRO</name>
<feature type="non-terminal residue" evidence="1">
    <location>
        <position position="225"/>
    </location>
</feature>
<dbReference type="Proteomes" id="UP001221757">
    <property type="component" value="Unassembled WGS sequence"/>
</dbReference>